<evidence type="ECO:0000256" key="2">
    <source>
        <dbReference type="ARBA" id="ARBA00022801"/>
    </source>
</evidence>
<dbReference type="OrthoDB" id="2320933at2759"/>
<feature type="domain" description="Helicase C-terminal" evidence="7">
    <location>
        <begin position="718"/>
        <end position="902"/>
    </location>
</feature>
<evidence type="ECO:0000259" key="6">
    <source>
        <dbReference type="PROSITE" id="PS51192"/>
    </source>
</evidence>
<dbReference type="Proteomes" id="UP000015100">
    <property type="component" value="Unassembled WGS sequence"/>
</dbReference>
<dbReference type="InterPro" id="IPR014001">
    <property type="entry name" value="Helicase_ATP-bd"/>
</dbReference>
<dbReference type="STRING" id="1284197.S8ATT9"/>
<keyword evidence="4" id="KW-0067">ATP-binding</keyword>
<organism evidence="8 9">
    <name type="scientific">Dactylellina haptotyla (strain CBS 200.50)</name>
    <name type="common">Nematode-trapping fungus</name>
    <name type="synonym">Monacrosporium haptotylum</name>
    <dbReference type="NCBI Taxonomy" id="1284197"/>
    <lineage>
        <taxon>Eukaryota</taxon>
        <taxon>Fungi</taxon>
        <taxon>Dikarya</taxon>
        <taxon>Ascomycota</taxon>
        <taxon>Pezizomycotina</taxon>
        <taxon>Orbiliomycetes</taxon>
        <taxon>Orbiliales</taxon>
        <taxon>Orbiliaceae</taxon>
        <taxon>Dactylellina</taxon>
    </lineage>
</organism>
<dbReference type="FunFam" id="3.40.50.300:FF:001039">
    <property type="entry name" value="ATP-dependent RNA helicase DDX60"/>
    <property type="match status" value="1"/>
</dbReference>
<keyword evidence="3" id="KW-0347">Helicase</keyword>
<evidence type="ECO:0000259" key="7">
    <source>
        <dbReference type="PROSITE" id="PS51194"/>
    </source>
</evidence>
<dbReference type="GO" id="GO:0005524">
    <property type="term" value="F:ATP binding"/>
    <property type="evidence" value="ECO:0007669"/>
    <property type="project" value="UniProtKB-KW"/>
</dbReference>
<dbReference type="Pfam" id="PF00270">
    <property type="entry name" value="DEAD"/>
    <property type="match status" value="1"/>
</dbReference>
<feature type="compositionally biased region" description="Polar residues" evidence="5">
    <location>
        <begin position="605"/>
        <end position="614"/>
    </location>
</feature>
<dbReference type="OMA" id="HTENEYA"/>
<keyword evidence="9" id="KW-1185">Reference proteome</keyword>
<dbReference type="InterPro" id="IPR001650">
    <property type="entry name" value="Helicase_C-like"/>
</dbReference>
<dbReference type="GO" id="GO:0003676">
    <property type="term" value="F:nucleic acid binding"/>
    <property type="evidence" value="ECO:0007669"/>
    <property type="project" value="InterPro"/>
</dbReference>
<keyword evidence="2" id="KW-0378">Hydrolase</keyword>
<feature type="domain" description="Helicase ATP-binding" evidence="6">
    <location>
        <begin position="277"/>
        <end position="447"/>
    </location>
</feature>
<feature type="compositionally biased region" description="Basic and acidic residues" evidence="5">
    <location>
        <begin position="28"/>
        <end position="38"/>
    </location>
</feature>
<dbReference type="Pfam" id="PF00271">
    <property type="entry name" value="Helicase_C"/>
    <property type="match status" value="1"/>
</dbReference>
<proteinExistence type="predicted"/>
<sequence length="1296" mass="146127">MQRYAASITGQTAQTLDPELIIVDGNIETEKSKREGKAKQNAAPIDTKTGSHGSSMPQKGKGKNSSNSGRKKADIIRENNMKAKSQKSDDKISSVWMRLLGELVDLTDNAADFQEACLTVLARLIEFQKVKLKSDSTSYIYLETRVYRLSVLLDLWKRACGKSRKEKENHQNLAALILDECRNILDSPALTRKVVNIVTKVWVDMGFGDLSKTHQPQAKDNLSSQIKSCHVNPEMRITQSPVEFQLMFSGPYMDRSFGSAPDPRVKFQPDTWQREVLDEIDANKSVFVVAPTSAGKTFICFYAMEKVLRGSNNGILVYVAPTKALVNQIAAEVLARFTKNYPHAGQTVWAIHTRDYRINNPEQCQILITVPHILQIMLLSPHNAEKWAPRVKGIIFDEVHSIGQADDGVIWEQLLLIAPCPIIALSATVGNPDEFRDWLVETQKAADIDLKMIQHQYRYSDLRKFTYHTSAEEVFTGLGERKHFQELDEPNFVAINPISTLLDAKHRNIPDDLSLEPRDCLELYASMMKHQAEDWTVNPDLNPSQCFDGVIGKVDVIKWEAALKRELGKWMAHPDSPYDRVMEDLTRTRNVRHPHKGNRDPSPSPTRSEISSIETIEDDAHDNDETTRETTLSLLARLHAKNALPAILFSFDRTMVEKTATTILKQLEEAEAEFKKTDKEYLDKVKRYHEWVKQKKQKPKSSDKIGDKSQNKTKSRKNKDDEIDALKNERNQEEREDPSKWTSFDPDAPHEKFLFAGKVNHDIEEDFAILEKANVPEVFISVLRRGIGIHHAGLSRRLREATETLFRMGYLKIVIATGTLALGINMPCKTVGFLGDSVYLTALSYRQCSGRAGRRGFDLFGNVIFHGLSRAKVNRLICSRLPSLKGHFPISTSLVLRMFSLLGGSNESQYSRKAVSQLLSQSRLFLGGNSFKEQVLHHLRFSVEYLRRQQLIDGRGSAINFAGLVGHLYYTENSAFAFHALLKEGVFHTICKDVERKPQRTCMVLMMVLAHIFGRRGCKDPKYMSQKMLETIKRSPSEVFLEALPGIAQRALKKHNEETVATFTTYATTFATQHCKNLNDNVLPFSGVNVGGTAAWTRSQVHARSTFYRLSGRDDRFNSIKDLATSARRGVFLESSTVPIVDFESGCVNAYLLDFYKHGSIRPLVNANGLRRNDVWFLLNDFSMILATIVTSVKNFLSEREGGLSEDDLFTVSLGDVEETGAGQEGLVFEREDADGDLDISSASHAAVNDPAGLLEVLKAFFLLKRQFDVKLAAIGATKKPERRGKEKKPRLRVDV</sequence>
<dbReference type="InterPro" id="IPR011545">
    <property type="entry name" value="DEAD/DEAH_box_helicase_dom"/>
</dbReference>
<evidence type="ECO:0000256" key="5">
    <source>
        <dbReference type="SAM" id="MobiDB-lite"/>
    </source>
</evidence>
<evidence type="ECO:0000256" key="4">
    <source>
        <dbReference type="ARBA" id="ARBA00022840"/>
    </source>
</evidence>
<dbReference type="eggNOG" id="KOG0949">
    <property type="taxonomic scope" value="Eukaryota"/>
</dbReference>
<accession>S8ATT9</accession>
<dbReference type="PROSITE" id="PS51194">
    <property type="entry name" value="HELICASE_CTER"/>
    <property type="match status" value="1"/>
</dbReference>
<dbReference type="CDD" id="cd18025">
    <property type="entry name" value="DEXHc_DDX60"/>
    <property type="match status" value="1"/>
</dbReference>
<feature type="region of interest" description="Disordered" evidence="5">
    <location>
        <begin position="27"/>
        <end position="87"/>
    </location>
</feature>
<dbReference type="Gene3D" id="3.40.50.300">
    <property type="entry name" value="P-loop containing nucleotide triphosphate hydrolases"/>
    <property type="match status" value="2"/>
</dbReference>
<dbReference type="GO" id="GO:0005737">
    <property type="term" value="C:cytoplasm"/>
    <property type="evidence" value="ECO:0007669"/>
    <property type="project" value="TreeGrafter"/>
</dbReference>
<dbReference type="SMART" id="SM00487">
    <property type="entry name" value="DEXDc"/>
    <property type="match status" value="1"/>
</dbReference>
<dbReference type="PROSITE" id="PS51192">
    <property type="entry name" value="HELICASE_ATP_BIND_1"/>
    <property type="match status" value="1"/>
</dbReference>
<evidence type="ECO:0000256" key="1">
    <source>
        <dbReference type="ARBA" id="ARBA00022741"/>
    </source>
</evidence>
<evidence type="ECO:0000313" key="8">
    <source>
        <dbReference type="EMBL" id="EPS44371.1"/>
    </source>
</evidence>
<dbReference type="HOGENOM" id="CLU_002305_1_0_1"/>
<feature type="region of interest" description="Disordered" evidence="5">
    <location>
        <begin position="587"/>
        <end position="628"/>
    </location>
</feature>
<keyword evidence="1" id="KW-0547">Nucleotide-binding</keyword>
<dbReference type="PANTHER" id="PTHR44533:SF4">
    <property type="entry name" value="DEAD_H RNA HELICASE, PUTATIVE-RELATED"/>
    <property type="match status" value="1"/>
</dbReference>
<evidence type="ECO:0000313" key="9">
    <source>
        <dbReference type="Proteomes" id="UP000015100"/>
    </source>
</evidence>
<reference evidence="9" key="2">
    <citation type="submission" date="2013-04" db="EMBL/GenBank/DDBJ databases">
        <title>Genomic mechanisms accounting for the adaptation to parasitism in nematode-trapping fungi.</title>
        <authorList>
            <person name="Ahren D.G."/>
        </authorList>
    </citation>
    <scope>NUCLEOTIDE SEQUENCE [LARGE SCALE GENOMIC DNA]</scope>
    <source>
        <strain evidence="9">CBS 200.50</strain>
    </source>
</reference>
<dbReference type="GO" id="GO:0004386">
    <property type="term" value="F:helicase activity"/>
    <property type="evidence" value="ECO:0007669"/>
    <property type="project" value="UniProtKB-KW"/>
</dbReference>
<dbReference type="PANTHER" id="PTHR44533">
    <property type="entry name" value="DEAD/H RNA HELICASE, PUTATIVE-RELATED"/>
    <property type="match status" value="1"/>
</dbReference>
<feature type="region of interest" description="Disordered" evidence="5">
    <location>
        <begin position="692"/>
        <end position="746"/>
    </location>
</feature>
<feature type="compositionally biased region" description="Basic and acidic residues" evidence="5">
    <location>
        <begin position="718"/>
        <end position="739"/>
    </location>
</feature>
<dbReference type="SMART" id="SM00490">
    <property type="entry name" value="HELICc"/>
    <property type="match status" value="1"/>
</dbReference>
<gene>
    <name evidence="8" type="ORF">H072_1643</name>
</gene>
<feature type="compositionally biased region" description="Basic and acidic residues" evidence="5">
    <location>
        <begin position="700"/>
        <end position="710"/>
    </location>
</feature>
<dbReference type="InterPro" id="IPR027417">
    <property type="entry name" value="P-loop_NTPase"/>
</dbReference>
<feature type="compositionally biased region" description="Basic and acidic residues" evidence="5">
    <location>
        <begin position="71"/>
        <end position="87"/>
    </location>
</feature>
<dbReference type="SUPFAM" id="SSF52540">
    <property type="entry name" value="P-loop containing nucleoside triphosphate hydrolases"/>
    <property type="match status" value="1"/>
</dbReference>
<dbReference type="EMBL" id="AQGS01000048">
    <property type="protein sequence ID" value="EPS44371.1"/>
    <property type="molecule type" value="Genomic_DNA"/>
</dbReference>
<protein>
    <recommendedName>
        <fullName evidence="10">Helicase ATP-binding domain-containing protein</fullName>
    </recommendedName>
</protein>
<evidence type="ECO:0000256" key="3">
    <source>
        <dbReference type="ARBA" id="ARBA00022806"/>
    </source>
</evidence>
<dbReference type="Pfam" id="PF26076">
    <property type="entry name" value="WHD_DDX60"/>
    <property type="match status" value="1"/>
</dbReference>
<dbReference type="InterPro" id="IPR052431">
    <property type="entry name" value="SKI2_subfamily_helicases"/>
</dbReference>
<comment type="caution">
    <text evidence="8">The sequence shown here is derived from an EMBL/GenBank/DDBJ whole genome shotgun (WGS) entry which is preliminary data.</text>
</comment>
<evidence type="ECO:0008006" key="10">
    <source>
        <dbReference type="Google" id="ProtNLM"/>
    </source>
</evidence>
<name>S8ATT9_DACHA</name>
<feature type="compositionally biased region" description="Polar residues" evidence="5">
    <location>
        <begin position="48"/>
        <end position="57"/>
    </location>
</feature>
<dbReference type="InterPro" id="IPR059032">
    <property type="entry name" value="WHD_DDX60"/>
</dbReference>
<reference evidence="8 9" key="1">
    <citation type="journal article" date="2013" name="PLoS Genet.">
        <title>Genomic mechanisms accounting for the adaptation to parasitism in nematode-trapping fungi.</title>
        <authorList>
            <person name="Meerupati T."/>
            <person name="Andersson K.M."/>
            <person name="Friman E."/>
            <person name="Kumar D."/>
            <person name="Tunlid A."/>
            <person name="Ahren D."/>
        </authorList>
    </citation>
    <scope>NUCLEOTIDE SEQUENCE [LARGE SCALE GENOMIC DNA]</scope>
    <source>
        <strain evidence="8 9">CBS 200.50</strain>
    </source>
</reference>
<dbReference type="GO" id="GO:0016787">
    <property type="term" value="F:hydrolase activity"/>
    <property type="evidence" value="ECO:0007669"/>
    <property type="project" value="UniProtKB-KW"/>
</dbReference>